<dbReference type="Proteomes" id="UP000292958">
    <property type="component" value="Unassembled WGS sequence"/>
</dbReference>
<dbReference type="GO" id="GO:0003700">
    <property type="term" value="F:DNA-binding transcription factor activity"/>
    <property type="evidence" value="ECO:0007669"/>
    <property type="project" value="InterPro"/>
</dbReference>
<dbReference type="EMBL" id="SHKW01000001">
    <property type="protein sequence ID" value="RZU42222.1"/>
    <property type="molecule type" value="Genomic_DNA"/>
</dbReference>
<dbReference type="InterPro" id="IPR020449">
    <property type="entry name" value="Tscrpt_reg_AraC-type_HTH"/>
</dbReference>
<evidence type="ECO:0000313" key="5">
    <source>
        <dbReference type="EMBL" id="RZU42222.1"/>
    </source>
</evidence>
<dbReference type="GO" id="GO:0043565">
    <property type="term" value="F:sequence-specific DNA binding"/>
    <property type="evidence" value="ECO:0007669"/>
    <property type="project" value="InterPro"/>
</dbReference>
<dbReference type="AlphaFoldDB" id="A0A4Q7YWD0"/>
<dbReference type="InterPro" id="IPR018060">
    <property type="entry name" value="HTH_AraC"/>
</dbReference>
<dbReference type="RefSeq" id="WP_165420129.1">
    <property type="nucleotide sequence ID" value="NZ_SHKW01000001.1"/>
</dbReference>
<dbReference type="InterPro" id="IPR009057">
    <property type="entry name" value="Homeodomain-like_sf"/>
</dbReference>
<dbReference type="Gene3D" id="1.10.10.60">
    <property type="entry name" value="Homeodomain-like"/>
    <property type="match status" value="2"/>
</dbReference>
<accession>A0A4Q7YWD0</accession>
<evidence type="ECO:0000313" key="6">
    <source>
        <dbReference type="Proteomes" id="UP000292958"/>
    </source>
</evidence>
<dbReference type="PANTHER" id="PTHR46796:SF6">
    <property type="entry name" value="ARAC SUBFAMILY"/>
    <property type="match status" value="1"/>
</dbReference>
<sequence length="298" mass="33504">MNTEKESAFRILSHREGSVQPMFEAAPIGPLSPSLSLLIERRELEPTSWQSHLLEDQLLHFFMKPAVIGFSMKDATIAKIPVAPGQAVFCPRKEWHNIKWDEGISVLSIRIPDSALVEAARERLTERSLEIVPRHVVTDDRLTHLLFALDAERARGYAAGKLFVDCIESALANILLTSFNTFTPRSITGKGGMAPHVLRRVVEFMDANIDKQIGLKDLADCAGLSLSHFSFQFRASTNQSPHQYMLRLRIERSKELLTDSRLSVLDVGLEVGFRNQQHFATVFRNSVGVPPSVYRTQL</sequence>
<feature type="domain" description="HTH araC/xylS-type" evidence="4">
    <location>
        <begin position="199"/>
        <end position="297"/>
    </location>
</feature>
<organism evidence="5 6">
    <name type="scientific">Edaphobacter modestus</name>
    <dbReference type="NCBI Taxonomy" id="388466"/>
    <lineage>
        <taxon>Bacteria</taxon>
        <taxon>Pseudomonadati</taxon>
        <taxon>Acidobacteriota</taxon>
        <taxon>Terriglobia</taxon>
        <taxon>Terriglobales</taxon>
        <taxon>Acidobacteriaceae</taxon>
        <taxon>Edaphobacter</taxon>
    </lineage>
</organism>
<dbReference type="PANTHER" id="PTHR46796">
    <property type="entry name" value="HTH-TYPE TRANSCRIPTIONAL ACTIVATOR RHAS-RELATED"/>
    <property type="match status" value="1"/>
</dbReference>
<keyword evidence="3" id="KW-0804">Transcription</keyword>
<name>A0A4Q7YWD0_9BACT</name>
<evidence type="ECO:0000259" key="4">
    <source>
        <dbReference type="PROSITE" id="PS01124"/>
    </source>
</evidence>
<dbReference type="InterPro" id="IPR050204">
    <property type="entry name" value="AraC_XylS_family_regulators"/>
</dbReference>
<comment type="caution">
    <text evidence="5">The sequence shown here is derived from an EMBL/GenBank/DDBJ whole genome shotgun (WGS) entry which is preliminary data.</text>
</comment>
<keyword evidence="6" id="KW-1185">Reference proteome</keyword>
<dbReference type="SMART" id="SM00342">
    <property type="entry name" value="HTH_ARAC"/>
    <property type="match status" value="1"/>
</dbReference>
<gene>
    <name evidence="5" type="ORF">BDD14_3775</name>
</gene>
<proteinExistence type="predicted"/>
<reference evidence="5 6" key="1">
    <citation type="submission" date="2019-02" db="EMBL/GenBank/DDBJ databases">
        <title>Genomic Encyclopedia of Archaeal and Bacterial Type Strains, Phase II (KMG-II): from individual species to whole genera.</title>
        <authorList>
            <person name="Goeker M."/>
        </authorList>
    </citation>
    <scope>NUCLEOTIDE SEQUENCE [LARGE SCALE GENOMIC DNA]</scope>
    <source>
        <strain evidence="5 6">DSM 18101</strain>
    </source>
</reference>
<dbReference type="PRINTS" id="PR00032">
    <property type="entry name" value="HTHARAC"/>
</dbReference>
<dbReference type="SUPFAM" id="SSF46689">
    <property type="entry name" value="Homeodomain-like"/>
    <property type="match status" value="2"/>
</dbReference>
<evidence type="ECO:0000256" key="1">
    <source>
        <dbReference type="ARBA" id="ARBA00023015"/>
    </source>
</evidence>
<protein>
    <submittedName>
        <fullName evidence="5">AraC family transcriptional regulator</fullName>
    </submittedName>
</protein>
<keyword evidence="2" id="KW-0238">DNA-binding</keyword>
<dbReference type="PROSITE" id="PS00041">
    <property type="entry name" value="HTH_ARAC_FAMILY_1"/>
    <property type="match status" value="1"/>
</dbReference>
<dbReference type="InterPro" id="IPR018062">
    <property type="entry name" value="HTH_AraC-typ_CS"/>
</dbReference>
<keyword evidence="1" id="KW-0805">Transcription regulation</keyword>
<evidence type="ECO:0000256" key="2">
    <source>
        <dbReference type="ARBA" id="ARBA00023125"/>
    </source>
</evidence>
<dbReference type="PROSITE" id="PS01124">
    <property type="entry name" value="HTH_ARAC_FAMILY_2"/>
    <property type="match status" value="1"/>
</dbReference>
<dbReference type="Pfam" id="PF12833">
    <property type="entry name" value="HTH_18"/>
    <property type="match status" value="1"/>
</dbReference>
<evidence type="ECO:0000256" key="3">
    <source>
        <dbReference type="ARBA" id="ARBA00023163"/>
    </source>
</evidence>